<dbReference type="PROSITE" id="PS51192">
    <property type="entry name" value="HELICASE_ATP_BIND_1"/>
    <property type="match status" value="1"/>
</dbReference>
<feature type="compositionally biased region" description="Low complexity" evidence="6">
    <location>
        <begin position="161"/>
        <end position="171"/>
    </location>
</feature>
<comment type="function">
    <text evidence="5">RNA helicase.</text>
</comment>
<keyword evidence="4 5" id="KW-0694">RNA-binding</keyword>
<evidence type="ECO:0000313" key="11">
    <source>
        <dbReference type="EMBL" id="KAK1749298.1"/>
    </source>
</evidence>
<proteinExistence type="inferred from homology"/>
<evidence type="ECO:0000256" key="1">
    <source>
        <dbReference type="ARBA" id="ARBA00022741"/>
    </source>
</evidence>
<evidence type="ECO:0000259" key="10">
    <source>
        <dbReference type="PROSITE" id="PS51194"/>
    </source>
</evidence>
<evidence type="ECO:0000256" key="6">
    <source>
        <dbReference type="SAM" id="MobiDB-lite"/>
    </source>
</evidence>
<dbReference type="SUPFAM" id="SSF52540">
    <property type="entry name" value="P-loop containing nucleoside triphosphate hydrolases"/>
    <property type="match status" value="2"/>
</dbReference>
<keyword evidence="12" id="KW-1185">Reference proteome</keyword>
<keyword evidence="2 5" id="KW-0378">Hydrolase</keyword>
<comment type="caution">
    <text evidence="11">The sequence shown here is derived from an EMBL/GenBank/DDBJ whole genome shotgun (WGS) entry which is preliminary data.</text>
</comment>
<feature type="compositionally biased region" description="Basic and acidic residues" evidence="6">
    <location>
        <begin position="172"/>
        <end position="184"/>
    </location>
</feature>
<dbReference type="InterPro" id="IPR001650">
    <property type="entry name" value="Helicase_C-like"/>
</dbReference>
<accession>A0AAD8YNJ2</accession>
<evidence type="ECO:0000313" key="12">
    <source>
        <dbReference type="Proteomes" id="UP001224775"/>
    </source>
</evidence>
<dbReference type="Pfam" id="PF02037">
    <property type="entry name" value="SAP"/>
    <property type="match status" value="2"/>
</dbReference>
<feature type="signal peptide" evidence="7">
    <location>
        <begin position="1"/>
        <end position="26"/>
    </location>
</feature>
<evidence type="ECO:0000256" key="4">
    <source>
        <dbReference type="ARBA" id="ARBA00022884"/>
    </source>
</evidence>
<keyword evidence="1 5" id="KW-0547">Nucleotide-binding</keyword>
<dbReference type="Pfam" id="PF00270">
    <property type="entry name" value="DEAD"/>
    <property type="match status" value="1"/>
</dbReference>
<feature type="domain" description="Helicase C-terminal" evidence="10">
    <location>
        <begin position="646"/>
        <end position="782"/>
    </location>
</feature>
<dbReference type="InterPro" id="IPR014001">
    <property type="entry name" value="Helicase_ATP-bd"/>
</dbReference>
<protein>
    <recommendedName>
        <fullName evidence="5">ATP-dependent RNA helicase</fullName>
        <ecNumber evidence="5">3.6.4.13</ecNumber>
    </recommendedName>
</protein>
<evidence type="ECO:0000256" key="2">
    <source>
        <dbReference type="ARBA" id="ARBA00022801"/>
    </source>
</evidence>
<feature type="region of interest" description="Disordered" evidence="6">
    <location>
        <begin position="87"/>
        <end position="122"/>
    </location>
</feature>
<keyword evidence="3 5" id="KW-0067">ATP-binding</keyword>
<name>A0AAD8YNJ2_9STRA</name>
<reference evidence="11" key="1">
    <citation type="submission" date="2023-06" db="EMBL/GenBank/DDBJ databases">
        <title>Survivors Of The Sea: Transcriptome response of Skeletonema marinoi to long-term dormancy.</title>
        <authorList>
            <person name="Pinder M.I.M."/>
            <person name="Kourtchenko O."/>
            <person name="Robertson E.K."/>
            <person name="Larsson T."/>
            <person name="Maumus F."/>
            <person name="Osuna-Cruz C.M."/>
            <person name="Vancaester E."/>
            <person name="Stenow R."/>
            <person name="Vandepoele K."/>
            <person name="Ploug H."/>
            <person name="Bruchert V."/>
            <person name="Godhe A."/>
            <person name="Topel M."/>
        </authorList>
    </citation>
    <scope>NUCLEOTIDE SEQUENCE</scope>
    <source>
        <strain evidence="11">R05AC</strain>
    </source>
</reference>
<dbReference type="PROSITE" id="PS51194">
    <property type="entry name" value="HELICASE_CTER"/>
    <property type="match status" value="1"/>
</dbReference>
<dbReference type="InterPro" id="IPR011545">
    <property type="entry name" value="DEAD/DEAH_box_helicase_dom"/>
</dbReference>
<dbReference type="GO" id="GO:0016787">
    <property type="term" value="F:hydrolase activity"/>
    <property type="evidence" value="ECO:0007669"/>
    <property type="project" value="UniProtKB-KW"/>
</dbReference>
<feature type="compositionally biased region" description="Polar residues" evidence="6">
    <location>
        <begin position="186"/>
        <end position="195"/>
    </location>
</feature>
<feature type="compositionally biased region" description="Polar residues" evidence="6">
    <location>
        <begin position="93"/>
        <end position="104"/>
    </location>
</feature>
<evidence type="ECO:0000256" key="5">
    <source>
        <dbReference type="RuleBase" id="RU365068"/>
    </source>
</evidence>
<dbReference type="PANTHER" id="PTHR24031">
    <property type="entry name" value="RNA HELICASE"/>
    <property type="match status" value="1"/>
</dbReference>
<dbReference type="SMART" id="SM00513">
    <property type="entry name" value="SAP"/>
    <property type="match status" value="2"/>
</dbReference>
<dbReference type="SMART" id="SM00487">
    <property type="entry name" value="DEXDc"/>
    <property type="match status" value="1"/>
</dbReference>
<feature type="chain" id="PRO_5041983467" description="ATP-dependent RNA helicase" evidence="7">
    <location>
        <begin position="27"/>
        <end position="784"/>
    </location>
</feature>
<feature type="domain" description="Helicase ATP-binding" evidence="9">
    <location>
        <begin position="320"/>
        <end position="554"/>
    </location>
</feature>
<comment type="similarity">
    <text evidence="5">Belongs to the DEAD box helicase family.</text>
</comment>
<evidence type="ECO:0000256" key="7">
    <source>
        <dbReference type="SAM" id="SignalP"/>
    </source>
</evidence>
<evidence type="ECO:0000259" key="8">
    <source>
        <dbReference type="PROSITE" id="PS50800"/>
    </source>
</evidence>
<dbReference type="SUPFAM" id="SSF68906">
    <property type="entry name" value="SAP domain"/>
    <property type="match status" value="1"/>
</dbReference>
<dbReference type="AlphaFoldDB" id="A0AAD8YNJ2"/>
<dbReference type="GO" id="GO:0003724">
    <property type="term" value="F:RNA helicase activity"/>
    <property type="evidence" value="ECO:0007669"/>
    <property type="project" value="UniProtKB-EC"/>
</dbReference>
<dbReference type="InterPro" id="IPR036361">
    <property type="entry name" value="SAP_dom_sf"/>
</dbReference>
<evidence type="ECO:0000259" key="9">
    <source>
        <dbReference type="PROSITE" id="PS51192"/>
    </source>
</evidence>
<dbReference type="PROSITE" id="PS50800">
    <property type="entry name" value="SAP"/>
    <property type="match status" value="1"/>
</dbReference>
<dbReference type="EMBL" id="JATAAI010000001">
    <property type="protein sequence ID" value="KAK1749298.1"/>
    <property type="molecule type" value="Genomic_DNA"/>
</dbReference>
<keyword evidence="5 11" id="KW-0347">Helicase</keyword>
<feature type="domain" description="SAP" evidence="8">
    <location>
        <begin position="57"/>
        <end position="91"/>
    </location>
</feature>
<dbReference type="EC" id="3.6.4.13" evidence="5"/>
<dbReference type="Gene3D" id="3.40.50.300">
    <property type="entry name" value="P-loop containing nucleotide triphosphate hydrolases"/>
    <property type="match status" value="2"/>
</dbReference>
<comment type="catalytic activity">
    <reaction evidence="5">
        <text>ATP + H2O = ADP + phosphate + H(+)</text>
        <dbReference type="Rhea" id="RHEA:13065"/>
        <dbReference type="ChEBI" id="CHEBI:15377"/>
        <dbReference type="ChEBI" id="CHEBI:15378"/>
        <dbReference type="ChEBI" id="CHEBI:30616"/>
        <dbReference type="ChEBI" id="CHEBI:43474"/>
        <dbReference type="ChEBI" id="CHEBI:456216"/>
        <dbReference type="EC" id="3.6.4.13"/>
    </reaction>
</comment>
<evidence type="ECO:0000256" key="3">
    <source>
        <dbReference type="ARBA" id="ARBA00022840"/>
    </source>
</evidence>
<dbReference type="GO" id="GO:0005524">
    <property type="term" value="F:ATP binding"/>
    <property type="evidence" value="ECO:0007669"/>
    <property type="project" value="UniProtKB-UniRule"/>
</dbReference>
<dbReference type="InterPro" id="IPR027417">
    <property type="entry name" value="P-loop_NTPase"/>
</dbReference>
<organism evidence="11 12">
    <name type="scientific">Skeletonema marinoi</name>
    <dbReference type="NCBI Taxonomy" id="267567"/>
    <lineage>
        <taxon>Eukaryota</taxon>
        <taxon>Sar</taxon>
        <taxon>Stramenopiles</taxon>
        <taxon>Ochrophyta</taxon>
        <taxon>Bacillariophyta</taxon>
        <taxon>Coscinodiscophyceae</taxon>
        <taxon>Thalassiosirophycidae</taxon>
        <taxon>Thalassiosirales</taxon>
        <taxon>Skeletonemataceae</taxon>
        <taxon>Skeletonema</taxon>
        <taxon>Skeletonema marinoi-dohrnii complex</taxon>
    </lineage>
</organism>
<dbReference type="Gene3D" id="1.10.720.30">
    <property type="entry name" value="SAP domain"/>
    <property type="match status" value="2"/>
</dbReference>
<dbReference type="InterPro" id="IPR003034">
    <property type="entry name" value="SAP_dom"/>
</dbReference>
<dbReference type="GO" id="GO:0003723">
    <property type="term" value="F:RNA binding"/>
    <property type="evidence" value="ECO:0007669"/>
    <property type="project" value="UniProtKB-UniRule"/>
</dbReference>
<keyword evidence="7" id="KW-0732">Signal</keyword>
<feature type="region of interest" description="Disordered" evidence="6">
    <location>
        <begin position="137"/>
        <end position="201"/>
    </location>
</feature>
<comment type="domain">
    <text evidence="5">The Q motif is unique to and characteristic of the DEAD box family of RNA helicases and controls ATP binding and hydrolysis.</text>
</comment>
<gene>
    <name evidence="11" type="ORF">QTG54_001237</name>
</gene>
<dbReference type="Proteomes" id="UP001224775">
    <property type="component" value="Unassembled WGS sequence"/>
</dbReference>
<sequence length="784" mass="85783">MAPLSPTTAVIGCFAVLQLLASPSVSFYPPITHHLPSPSRQNNHVHIMYSTTSGTNWKGMTVPELKSQLKEWKLPVSGRKTELIERLEEHELNSQPTASPQPNNGKKRSIAFPPPKDDTEVQVMEKEVHETVRMLEGLKLGGSSKGVVSDAQQDPSKPEEQLTQQQKQQNKLMKELKQSLHESLKQPPQKSNQLVPESESEKMQHYVEQLRLKPANALKEELSNLRLPNKGRKPDLVDRLAKYYVAQDEGRESGVDDDDEDMDDGEVQMPAVVAPSSTTLDLDRPMSFAGISRLSTAATNALRQAFSDPVPTPIQKVAIPKLLYAQQSALLHAPTGSGKTLTYILPITETLWKEVEDANKDGDIDPDAMDNGVALVLLPTRELAAQVAGIASVLAPPGMVKLVPRPMNLMSLWKAEADRGEEYEYFENQGNDEEPTTSSGRTYKPRILVGSAKSISLSLFGDKKMPAPPTSKPEGKSLLSSSRWLVMDEVDRLLNVKKSRTDKSFKRHEKPAAMLAAAIARLTKGRVQVIAASATVGRPIRRELSRVLGLHSSECPETLRGEEDTANLKRKVDNDEIHIGRAVKIPEAVKNYVLPVDGSTTGSLLTSAAFAAKTILSPPEKGMPSRKVLLVLTRGSDIKVHNALGAMRHFGINPEPQSLLDALEVDGTDRLMEAHRKVSGVVGLGGSKEKKNKLDSDDGYLLITHEDNVRGLHLDGLDAVIVVGRPGSPDEYTHIAGRTGRAGREGSVLNIVSYEQAAALASWTKMLSVDFLPVDERELKSIVS</sequence>